<protein>
    <submittedName>
        <fullName evidence="3">DnaJ domain containing protein, putative</fullName>
    </submittedName>
</protein>
<dbReference type="SUPFAM" id="SSF46565">
    <property type="entry name" value="Chaperone J-domain"/>
    <property type="match status" value="1"/>
</dbReference>
<feature type="region of interest" description="Disordered" evidence="1">
    <location>
        <begin position="104"/>
        <end position="158"/>
    </location>
</feature>
<name>A0A7G2CL09_9TRYP</name>
<dbReference type="InterPro" id="IPR001623">
    <property type="entry name" value="DnaJ_domain"/>
</dbReference>
<evidence type="ECO:0000259" key="2">
    <source>
        <dbReference type="PROSITE" id="PS50076"/>
    </source>
</evidence>
<dbReference type="VEuPathDB" id="TriTrypDB:ADEAN_000640500"/>
<accession>A0A7G2CL09</accession>
<feature type="region of interest" description="Disordered" evidence="1">
    <location>
        <begin position="1"/>
        <end position="25"/>
    </location>
</feature>
<dbReference type="PROSITE" id="PS50076">
    <property type="entry name" value="DNAJ_2"/>
    <property type="match status" value="1"/>
</dbReference>
<reference evidence="3 4" key="1">
    <citation type="submission" date="2020-08" db="EMBL/GenBank/DDBJ databases">
        <authorList>
            <person name="Newling K."/>
            <person name="Davey J."/>
            <person name="Forrester S."/>
        </authorList>
    </citation>
    <scope>NUCLEOTIDE SEQUENCE [LARGE SCALE GENOMIC DNA]</scope>
    <source>
        <strain evidence="4">Crithidia deanei Carvalho (ATCC PRA-265)</strain>
    </source>
</reference>
<evidence type="ECO:0000313" key="3">
    <source>
        <dbReference type="EMBL" id="CAD2218912.1"/>
    </source>
</evidence>
<dbReference type="EMBL" id="LR877156">
    <property type="protein sequence ID" value="CAD2218912.1"/>
    <property type="molecule type" value="Genomic_DNA"/>
</dbReference>
<gene>
    <name evidence="3" type="ORF">ADEAN_000640500</name>
</gene>
<dbReference type="SMART" id="SM00271">
    <property type="entry name" value="DnaJ"/>
    <property type="match status" value="1"/>
</dbReference>
<sequence length="363" mass="41166">MQSSSELGNVPPHYKTLGVDPSITPEDLTKHYRKVSLQLHPDRVAHREGITAEERRAMDSQYQRITEAYRELSDAEKRSAYDTRHGVNFNARVHSVLRTIHSHNDAAQSRMCATKTAEETSRTTAEKRRRDETEKEAPAEEEEEEEYNPDSFSEDEVAASREKDTKFFSLQLLGVMDRTSHLRSIRLVKRRTRDAEGAIIDTEKSWGIVLHQNYIVDCDKTKYDGDNRIIFPCRIVQIGHFSLGDEEQPVTDKLRQVEEEARRRAPDKDVEVSILVKYNVQDWLLVGDATLLQNADVLDKFVAEGSYPLLSQLRSSVITAVNGNAVENGAELKEALAASSQANKTVLTAAFLPQIVKKKSHNY</sequence>
<dbReference type="Pfam" id="PF00226">
    <property type="entry name" value="DnaJ"/>
    <property type="match status" value="1"/>
</dbReference>
<organism evidence="3 4">
    <name type="scientific">Angomonas deanei</name>
    <dbReference type="NCBI Taxonomy" id="59799"/>
    <lineage>
        <taxon>Eukaryota</taxon>
        <taxon>Discoba</taxon>
        <taxon>Euglenozoa</taxon>
        <taxon>Kinetoplastea</taxon>
        <taxon>Metakinetoplastina</taxon>
        <taxon>Trypanosomatida</taxon>
        <taxon>Trypanosomatidae</taxon>
        <taxon>Strigomonadinae</taxon>
        <taxon>Angomonas</taxon>
    </lineage>
</organism>
<feature type="domain" description="J" evidence="2">
    <location>
        <begin position="12"/>
        <end position="85"/>
    </location>
</feature>
<proteinExistence type="predicted"/>
<feature type="compositionally biased region" description="Acidic residues" evidence="1">
    <location>
        <begin position="139"/>
        <end position="157"/>
    </location>
</feature>
<dbReference type="Proteomes" id="UP000515908">
    <property type="component" value="Chromosome 12"/>
</dbReference>
<dbReference type="CDD" id="cd06257">
    <property type="entry name" value="DnaJ"/>
    <property type="match status" value="1"/>
</dbReference>
<evidence type="ECO:0000256" key="1">
    <source>
        <dbReference type="SAM" id="MobiDB-lite"/>
    </source>
</evidence>
<keyword evidence="4" id="KW-1185">Reference proteome</keyword>
<feature type="compositionally biased region" description="Basic and acidic residues" evidence="1">
    <location>
        <begin position="116"/>
        <end position="138"/>
    </location>
</feature>
<dbReference type="PRINTS" id="PR00625">
    <property type="entry name" value="JDOMAIN"/>
</dbReference>
<evidence type="ECO:0000313" key="4">
    <source>
        <dbReference type="Proteomes" id="UP000515908"/>
    </source>
</evidence>
<dbReference type="PANTHER" id="PTHR43948:SF10">
    <property type="entry name" value="MRJ, ISOFORM E"/>
    <property type="match status" value="1"/>
</dbReference>
<dbReference type="PANTHER" id="PTHR43948">
    <property type="entry name" value="DNAJ HOMOLOG SUBFAMILY B"/>
    <property type="match status" value="1"/>
</dbReference>
<dbReference type="InterPro" id="IPR036869">
    <property type="entry name" value="J_dom_sf"/>
</dbReference>
<dbReference type="AlphaFoldDB" id="A0A7G2CL09"/>
<dbReference type="Gene3D" id="1.10.287.110">
    <property type="entry name" value="DnaJ domain"/>
    <property type="match status" value="1"/>
</dbReference>